<feature type="transmembrane region" description="Helical" evidence="1">
    <location>
        <begin position="371"/>
        <end position="397"/>
    </location>
</feature>
<feature type="transmembrane region" description="Helical" evidence="1">
    <location>
        <begin position="331"/>
        <end position="350"/>
    </location>
</feature>
<feature type="transmembrane region" description="Helical" evidence="1">
    <location>
        <begin position="75"/>
        <end position="100"/>
    </location>
</feature>
<dbReference type="EMBL" id="JAUHJR010000002">
    <property type="protein sequence ID" value="MDN4160996.1"/>
    <property type="molecule type" value="Genomic_DNA"/>
</dbReference>
<comment type="caution">
    <text evidence="2">The sequence shown here is derived from an EMBL/GenBank/DDBJ whole genome shotgun (WGS) entry which is preliminary data.</text>
</comment>
<feature type="transmembrane region" description="Helical" evidence="1">
    <location>
        <begin position="121"/>
        <end position="141"/>
    </location>
</feature>
<name>A0ABT8ES70_9ACTN</name>
<evidence type="ECO:0000313" key="2">
    <source>
        <dbReference type="EMBL" id="MDN4160996.1"/>
    </source>
</evidence>
<keyword evidence="1" id="KW-0812">Transmembrane</keyword>
<feature type="transmembrane region" description="Helical" evidence="1">
    <location>
        <begin position="190"/>
        <end position="215"/>
    </location>
</feature>
<feature type="transmembrane region" description="Helical" evidence="1">
    <location>
        <begin position="153"/>
        <end position="178"/>
    </location>
</feature>
<keyword evidence="1" id="KW-0472">Membrane</keyword>
<keyword evidence="1" id="KW-1133">Transmembrane helix</keyword>
<dbReference type="Proteomes" id="UP001168537">
    <property type="component" value="Unassembled WGS sequence"/>
</dbReference>
<sequence>MPTAASWTDRPGRSLAEARRAVVDVGHLVRFRAGTVRRRGSAGWFALGFVALTSAVAVVPAYTPGAGDDGRAFDLLLLLPTALAGFFGLAVVSAVASGGGRELLDRDPGAVLPVSPTTDHLGALLLAPLNIAWLLQAWLLLGTTAYALGPSGLAAAQVVVLLWLAVATAVAQVVAWTFEGVRRGNHGIAGVRLVTLTLLGLALGLQMADALVTVLDRLPTRRIVLGMLDGVSGTWALTVATLLVVLVLAVALGAVPAHIAARRTPRDEQRVESGRYAARRLPRSDLAALVRTDRGSVWRAVPMRRGIAVLAIGPGAVALLGDLPWSTMTVLPGLVASGGALLFGVNAWCLDARGGLWRESLPVAPGTVFTARAWVLAEFLVAASTLTVLLAAVRAGVPSSAELTALVCTVLVVTVQVVGAGMRWSDQRPYAVDLRSARATPAPPLTMVGYSTRLAVSTTLTGLVFSGLARVPAWEVSVLVAVPFVCWSLARLVRTRALWVDPAARARVVMAVAG</sequence>
<evidence type="ECO:0000313" key="3">
    <source>
        <dbReference type="Proteomes" id="UP001168537"/>
    </source>
</evidence>
<feature type="transmembrane region" description="Helical" evidence="1">
    <location>
        <begin position="42"/>
        <end position="63"/>
    </location>
</feature>
<dbReference type="RefSeq" id="WP_300959877.1">
    <property type="nucleotide sequence ID" value="NZ_JAUHJR010000002.1"/>
</dbReference>
<keyword evidence="3" id="KW-1185">Reference proteome</keyword>
<organism evidence="2 3">
    <name type="scientific">Nocardioides abyssi</name>
    <dbReference type="NCBI Taxonomy" id="3058370"/>
    <lineage>
        <taxon>Bacteria</taxon>
        <taxon>Bacillati</taxon>
        <taxon>Actinomycetota</taxon>
        <taxon>Actinomycetes</taxon>
        <taxon>Propionibacteriales</taxon>
        <taxon>Nocardioidaceae</taxon>
        <taxon>Nocardioides</taxon>
    </lineage>
</organism>
<evidence type="ECO:0008006" key="4">
    <source>
        <dbReference type="Google" id="ProtNLM"/>
    </source>
</evidence>
<feature type="transmembrane region" description="Helical" evidence="1">
    <location>
        <begin position="306"/>
        <end position="325"/>
    </location>
</feature>
<protein>
    <recommendedName>
        <fullName evidence="4">ABC-2 type transport system permease protein</fullName>
    </recommendedName>
</protein>
<feature type="transmembrane region" description="Helical" evidence="1">
    <location>
        <begin position="235"/>
        <end position="260"/>
    </location>
</feature>
<gene>
    <name evidence="2" type="ORF">QWY29_06475</name>
</gene>
<accession>A0ABT8ES70</accession>
<feature type="transmembrane region" description="Helical" evidence="1">
    <location>
        <begin position="403"/>
        <end position="424"/>
    </location>
</feature>
<evidence type="ECO:0000256" key="1">
    <source>
        <dbReference type="SAM" id="Phobius"/>
    </source>
</evidence>
<proteinExistence type="predicted"/>
<reference evidence="2" key="1">
    <citation type="submission" date="2023-06" db="EMBL/GenBank/DDBJ databases">
        <title>Draft genome sequence of Nocardioides sp. SOB72.</title>
        <authorList>
            <person name="Zhang G."/>
        </authorList>
    </citation>
    <scope>NUCLEOTIDE SEQUENCE</scope>
    <source>
        <strain evidence="2">SOB72</strain>
    </source>
</reference>